<dbReference type="Proteomes" id="UP000004090">
    <property type="component" value="Unassembled WGS sequence"/>
</dbReference>
<reference evidence="2 3" key="1">
    <citation type="submission" date="2007-09" db="EMBL/GenBank/DDBJ databases">
        <title>Draft genome sequence of Eubacterium dolichum (DSM 3991).</title>
        <authorList>
            <person name="Sudarsanam P."/>
            <person name="Ley R."/>
            <person name="Guruge J."/>
            <person name="Turnbaugh P.J."/>
            <person name="Mahowald M."/>
            <person name="Liep D."/>
            <person name="Gordon J."/>
        </authorList>
    </citation>
    <scope>NUCLEOTIDE SEQUENCE [LARGE SCALE GENOMIC DNA]</scope>
    <source>
        <strain evidence="2 3">DSM 3991</strain>
    </source>
</reference>
<organism evidence="2 3">
    <name type="scientific">Amedibacillus dolichus DSM 3991</name>
    <dbReference type="NCBI Taxonomy" id="428127"/>
    <lineage>
        <taxon>Bacteria</taxon>
        <taxon>Bacillati</taxon>
        <taxon>Bacillota</taxon>
        <taxon>Erysipelotrichia</taxon>
        <taxon>Erysipelotrichales</taxon>
        <taxon>Erysipelotrichaceae</taxon>
        <taxon>Amedibacillus</taxon>
    </lineage>
</organism>
<accession>A8RCK5</accession>
<sequence length="44" mass="5489">MASLISYTISYTIIYLLLYYYFRQNYQLQADEINEMLKQYKEHL</sequence>
<dbReference type="AlphaFoldDB" id="A8RCK5"/>
<name>A8RCK5_9FIRM</name>
<evidence type="ECO:0000313" key="2">
    <source>
        <dbReference type="EMBL" id="EDP10827.1"/>
    </source>
</evidence>
<keyword evidence="1" id="KW-0812">Transmembrane</keyword>
<dbReference type="EMBL" id="ABAW02000021">
    <property type="protein sequence ID" value="EDP10827.1"/>
    <property type="molecule type" value="Genomic_DNA"/>
</dbReference>
<reference evidence="2 3" key="2">
    <citation type="submission" date="2007-09" db="EMBL/GenBank/DDBJ databases">
        <authorList>
            <person name="Fulton L."/>
            <person name="Clifton S."/>
            <person name="Fulton B."/>
            <person name="Xu J."/>
            <person name="Minx P."/>
            <person name="Pepin K.H."/>
            <person name="Johnson M."/>
            <person name="Thiruvilangam P."/>
            <person name="Bhonagiri V."/>
            <person name="Nash W.E."/>
            <person name="Mardis E.R."/>
            <person name="Wilson R.K."/>
        </authorList>
    </citation>
    <scope>NUCLEOTIDE SEQUENCE [LARGE SCALE GENOMIC DNA]</scope>
    <source>
        <strain evidence="2 3">DSM 3991</strain>
    </source>
</reference>
<keyword evidence="1" id="KW-1133">Transmembrane helix</keyword>
<keyword evidence="1" id="KW-0472">Membrane</keyword>
<dbReference type="HOGENOM" id="CLU_3216378_0_0_9"/>
<evidence type="ECO:0000256" key="1">
    <source>
        <dbReference type="SAM" id="Phobius"/>
    </source>
</evidence>
<evidence type="ECO:0000313" key="3">
    <source>
        <dbReference type="Proteomes" id="UP000004090"/>
    </source>
</evidence>
<proteinExistence type="predicted"/>
<protein>
    <submittedName>
        <fullName evidence="2">Uncharacterized protein</fullName>
    </submittedName>
</protein>
<feature type="transmembrane region" description="Helical" evidence="1">
    <location>
        <begin position="6"/>
        <end position="22"/>
    </location>
</feature>
<gene>
    <name evidence="2" type="ORF">EUBDOL_01426</name>
</gene>
<comment type="caution">
    <text evidence="2">The sequence shown here is derived from an EMBL/GenBank/DDBJ whole genome shotgun (WGS) entry which is preliminary data.</text>
</comment>